<evidence type="ECO:0000256" key="9">
    <source>
        <dbReference type="ARBA" id="ARBA00023274"/>
    </source>
</evidence>
<evidence type="ECO:0000313" key="12">
    <source>
        <dbReference type="EMBL" id="CAA0832926.1"/>
    </source>
</evidence>
<evidence type="ECO:0000256" key="10">
    <source>
        <dbReference type="SAM" id="Phobius"/>
    </source>
</evidence>
<evidence type="ECO:0000256" key="4">
    <source>
        <dbReference type="ARBA" id="ARBA00022692"/>
    </source>
</evidence>
<dbReference type="InterPro" id="IPR023573">
    <property type="entry name" value="Ribosomal_eL20_dom"/>
</dbReference>
<dbReference type="CDD" id="cd08760">
    <property type="entry name" value="Cyt_b561_FRRS1_like"/>
    <property type="match status" value="1"/>
</dbReference>
<dbReference type="PROSITE" id="PS50939">
    <property type="entry name" value="CYTOCHROME_B561"/>
    <property type="match status" value="1"/>
</dbReference>
<dbReference type="InterPro" id="IPR028877">
    <property type="entry name" value="Ribosomal_eL20"/>
</dbReference>
<comment type="similarity">
    <text evidence="2">Belongs to the eukaryotic ribosomal protein eL20 family.</text>
</comment>
<evidence type="ECO:0000256" key="5">
    <source>
        <dbReference type="ARBA" id="ARBA00022980"/>
    </source>
</evidence>
<organism evidence="12 13">
    <name type="scientific">Striga hermonthica</name>
    <name type="common">Purple witchweed</name>
    <name type="synonym">Buchnera hermonthica</name>
    <dbReference type="NCBI Taxonomy" id="68872"/>
    <lineage>
        <taxon>Eukaryota</taxon>
        <taxon>Viridiplantae</taxon>
        <taxon>Streptophyta</taxon>
        <taxon>Embryophyta</taxon>
        <taxon>Tracheophyta</taxon>
        <taxon>Spermatophyta</taxon>
        <taxon>Magnoliopsida</taxon>
        <taxon>eudicotyledons</taxon>
        <taxon>Gunneridae</taxon>
        <taxon>Pentapetalae</taxon>
        <taxon>asterids</taxon>
        <taxon>lamiids</taxon>
        <taxon>Lamiales</taxon>
        <taxon>Orobanchaceae</taxon>
        <taxon>Buchnereae</taxon>
        <taxon>Striga</taxon>
    </lineage>
</organism>
<feature type="transmembrane region" description="Helical" evidence="10">
    <location>
        <begin position="242"/>
        <end position="260"/>
    </location>
</feature>
<keyword evidence="13" id="KW-1185">Reference proteome</keyword>
<protein>
    <submittedName>
        <fullName evidence="12">60S ribosomal protein L18a-2</fullName>
    </submittedName>
</protein>
<dbReference type="GO" id="GO:0006412">
    <property type="term" value="P:translation"/>
    <property type="evidence" value="ECO:0007669"/>
    <property type="project" value="InterPro"/>
</dbReference>
<keyword evidence="3" id="KW-0813">Transport</keyword>
<dbReference type="FunFam" id="3.10.20.10:FF:000001">
    <property type="entry name" value="60S ribosomal protein L18a"/>
    <property type="match status" value="1"/>
</dbReference>
<feature type="transmembrane region" description="Helical" evidence="10">
    <location>
        <begin position="206"/>
        <end position="230"/>
    </location>
</feature>
<feature type="domain" description="Cytochrome b561" evidence="11">
    <location>
        <begin position="140"/>
        <end position="335"/>
    </location>
</feature>
<dbReference type="PANTHER" id="PTHR10052">
    <property type="entry name" value="60S RIBOSOMAL PROTEIN L18A"/>
    <property type="match status" value="1"/>
</dbReference>
<keyword evidence="5 12" id="KW-0689">Ribosomal protein</keyword>
<dbReference type="GO" id="GO:0003735">
    <property type="term" value="F:structural constituent of ribosome"/>
    <property type="evidence" value="ECO:0007669"/>
    <property type="project" value="InterPro"/>
</dbReference>
<sequence>MVTYRFHQYQVVGRALPTEADEHPKIYRMKLWATNEVRAKSKFWYFLRKLKKVKKSNGQVLAINEIFEKNPTTIKNYGIWLRYQSRTGYHNMYKEYRDTTLNGAVEQMYTEMASRHRVRHHCIQIIKTATIPAKLCKRESTKQFHDSKIKFPLVFRKEKYNSHKTFDIQVHGILLWASFGFLMPLGILTIRISSCSDDMHPSRRKILFYTHSISQVLSVLAVTVGAVLSIRKFENTFENSHQRIGLALYAAVYFQLLIGCRRPKRGTASRRTWYFLHWLLGTTICLVGILNTYTGLQAYRKKTSKSATLWAVVFTAQVSFMVIFYLFQDKWEYILKQGMIGSGNGDGELNNTSPVELENQIKEVLSEPRKSNALGTHFLRSNALNKLFQLT</sequence>
<dbReference type="Pfam" id="PF01775">
    <property type="entry name" value="Ribosomal_L18A"/>
    <property type="match status" value="1"/>
</dbReference>
<evidence type="ECO:0000313" key="13">
    <source>
        <dbReference type="Proteomes" id="UP001153555"/>
    </source>
</evidence>
<dbReference type="InterPro" id="IPR006593">
    <property type="entry name" value="Cyt_b561/ferric_Rdtase_TM"/>
</dbReference>
<dbReference type="Gene3D" id="3.10.20.10">
    <property type="match status" value="2"/>
</dbReference>
<proteinExistence type="inferred from homology"/>
<evidence type="ECO:0000256" key="6">
    <source>
        <dbReference type="ARBA" id="ARBA00022982"/>
    </source>
</evidence>
<comment type="subcellular location">
    <subcellularLocation>
        <location evidence="1">Membrane</location>
    </subcellularLocation>
</comment>
<dbReference type="AlphaFoldDB" id="A0A9N7RLZ7"/>
<dbReference type="HAMAP" id="MF_00273">
    <property type="entry name" value="Ribosomal_eL20"/>
    <property type="match status" value="1"/>
</dbReference>
<dbReference type="EMBL" id="CACSLK010027837">
    <property type="protein sequence ID" value="CAA0832926.1"/>
    <property type="molecule type" value="Genomic_DNA"/>
</dbReference>
<dbReference type="GO" id="GO:1990904">
    <property type="term" value="C:ribonucleoprotein complex"/>
    <property type="evidence" value="ECO:0007669"/>
    <property type="project" value="UniProtKB-KW"/>
</dbReference>
<feature type="transmembrane region" description="Helical" evidence="10">
    <location>
        <begin position="173"/>
        <end position="194"/>
    </location>
</feature>
<dbReference type="InterPro" id="IPR021138">
    <property type="entry name" value="Ribosomal_eL20_eukaryotes"/>
</dbReference>
<evidence type="ECO:0000256" key="3">
    <source>
        <dbReference type="ARBA" id="ARBA00022448"/>
    </source>
</evidence>
<evidence type="ECO:0000256" key="2">
    <source>
        <dbReference type="ARBA" id="ARBA00009362"/>
    </source>
</evidence>
<name>A0A9N7RLZ7_STRHE</name>
<keyword evidence="4 10" id="KW-0812">Transmembrane</keyword>
<evidence type="ECO:0000256" key="1">
    <source>
        <dbReference type="ARBA" id="ARBA00004370"/>
    </source>
</evidence>
<keyword evidence="7 10" id="KW-1133">Transmembrane helix</keyword>
<evidence type="ECO:0000259" key="11">
    <source>
        <dbReference type="PROSITE" id="PS50939"/>
    </source>
</evidence>
<gene>
    <name evidence="12" type="ORF">SHERM_28200</name>
</gene>
<evidence type="ECO:0000256" key="8">
    <source>
        <dbReference type="ARBA" id="ARBA00023136"/>
    </source>
</evidence>
<dbReference type="Gene3D" id="1.20.120.1770">
    <property type="match status" value="1"/>
</dbReference>
<dbReference type="SUPFAM" id="SSF160374">
    <property type="entry name" value="RplX-like"/>
    <property type="match status" value="1"/>
</dbReference>
<dbReference type="Pfam" id="PF03188">
    <property type="entry name" value="Cytochrom_B561"/>
    <property type="match status" value="1"/>
</dbReference>
<dbReference type="GO" id="GO:0016020">
    <property type="term" value="C:membrane"/>
    <property type="evidence" value="ECO:0007669"/>
    <property type="project" value="UniProtKB-SubCell"/>
</dbReference>
<accession>A0A9N7RLZ7</accession>
<keyword evidence="6" id="KW-0249">Electron transport</keyword>
<reference evidence="12" key="1">
    <citation type="submission" date="2019-12" db="EMBL/GenBank/DDBJ databases">
        <authorList>
            <person name="Scholes J."/>
        </authorList>
    </citation>
    <scope>NUCLEOTIDE SEQUENCE</scope>
</reference>
<dbReference type="GO" id="GO:0005840">
    <property type="term" value="C:ribosome"/>
    <property type="evidence" value="ECO:0007669"/>
    <property type="project" value="UniProtKB-KW"/>
</dbReference>
<comment type="caution">
    <text evidence="12">The sequence shown here is derived from an EMBL/GenBank/DDBJ whole genome shotgun (WGS) entry which is preliminary data.</text>
</comment>
<dbReference type="SMART" id="SM00665">
    <property type="entry name" value="B561"/>
    <property type="match status" value="1"/>
</dbReference>
<dbReference type="Proteomes" id="UP001153555">
    <property type="component" value="Unassembled WGS sequence"/>
</dbReference>
<feature type="transmembrane region" description="Helical" evidence="10">
    <location>
        <begin position="272"/>
        <end position="296"/>
    </location>
</feature>
<keyword evidence="8 10" id="KW-0472">Membrane</keyword>
<feature type="transmembrane region" description="Helical" evidence="10">
    <location>
        <begin position="308"/>
        <end position="327"/>
    </location>
</feature>
<keyword evidence="9" id="KW-0687">Ribonucleoprotein</keyword>
<dbReference type="FunFam" id="3.10.20.10:FF:000002">
    <property type="entry name" value="60S ribosomal protein L18a"/>
    <property type="match status" value="1"/>
</dbReference>
<evidence type="ECO:0000256" key="7">
    <source>
        <dbReference type="ARBA" id="ARBA00022989"/>
    </source>
</evidence>
<dbReference type="OrthoDB" id="19261at2759"/>